<reference evidence="8" key="2">
    <citation type="submission" date="2021-04" db="EMBL/GenBank/DDBJ databases">
        <authorList>
            <person name="Liu J."/>
        </authorList>
    </citation>
    <scope>NUCLEOTIDE SEQUENCE</scope>
    <source>
        <strain evidence="8">BAD-6</strain>
    </source>
</reference>
<dbReference type="GO" id="GO:0006355">
    <property type="term" value="P:regulation of DNA-templated transcription"/>
    <property type="evidence" value="ECO:0007669"/>
    <property type="project" value="InterPro"/>
</dbReference>
<gene>
    <name evidence="8" type="ORF">KCX82_10115</name>
</gene>
<dbReference type="InterPro" id="IPR027417">
    <property type="entry name" value="P-loop_NTPase"/>
</dbReference>
<organism evidence="8 9">
    <name type="scientific">Sinanaerobacter chloroacetimidivorans</name>
    <dbReference type="NCBI Taxonomy" id="2818044"/>
    <lineage>
        <taxon>Bacteria</taxon>
        <taxon>Bacillati</taxon>
        <taxon>Bacillota</taxon>
        <taxon>Clostridia</taxon>
        <taxon>Peptostreptococcales</taxon>
        <taxon>Anaerovoracaceae</taxon>
        <taxon>Sinanaerobacter</taxon>
    </lineage>
</organism>
<feature type="domain" description="PAS" evidence="7">
    <location>
        <begin position="199"/>
        <end position="241"/>
    </location>
</feature>
<dbReference type="FunFam" id="3.40.50.300:FF:000006">
    <property type="entry name" value="DNA-binding transcriptional regulator NtrC"/>
    <property type="match status" value="1"/>
</dbReference>
<evidence type="ECO:0000313" key="8">
    <source>
        <dbReference type="EMBL" id="MBR0598228.1"/>
    </source>
</evidence>
<sequence length="647" mass="73664">MNTAKEVSEKTFIRRSHQRCDQMGIERNQVYSKKILTGDDLFVRLSEKRHLIENVKPFINQIYGFVKGTDFFALLTDEEGCILTIIGDENILKEAFSYKMIPGAFMDEPNIGTNAMGTALAEKMPVQVSGKEHYIESYHKWTCSAAPIRDRHGKILGTIDLTGYSKQVHPHTLGMVVAAANAIEHILKEKNYNEELYLAKHYNDTIIDSISAGILTADVNGVIKTVNHYIPELFGYSASELREMKVWQLFDGWEQVLTSSAARRGFVEEEVFVNSKRNKLQLILSTYPIIDSYNKLRDIIFVFKDVKKIRKLANRIMGRKAVYTFDKIIGKNEHFCRVVEFAKKIADSRSGILILGESGTGKELFAQAIHNHSDRREEPFVALNCGAIPKTLIEAELFGYEEGAFTGAKTSGNPGKFEIADGGTLFLDEIGEMPLDMQTRLLRIIEEGTVSRVGSTKEFVVDVRIIAASNKDLKEEVEQGNFRKDLYYRLNVLPLMLPPLRQRKDDIPILIDYFMKRISKRLNKRPFELAEAQMQQLMNYEWPGNIRELENFVELIINAESLPLEIPQENAMTANGLPSLVAQIKPGDWRFDEKDLTLNEMEKHFILHTLSKYHGNISLSAKVLGISRNTLYRSIENYGIDCSNLKQ</sequence>
<dbReference type="SUPFAM" id="SSF55785">
    <property type="entry name" value="PYP-like sensor domain (PAS domain)"/>
    <property type="match status" value="1"/>
</dbReference>
<name>A0A8J7W2J8_9FIRM</name>
<dbReference type="PROSITE" id="PS50045">
    <property type="entry name" value="SIGMA54_INTERACT_4"/>
    <property type="match status" value="1"/>
</dbReference>
<dbReference type="Pfam" id="PF00158">
    <property type="entry name" value="Sigma54_activat"/>
    <property type="match status" value="1"/>
</dbReference>
<dbReference type="InterPro" id="IPR025662">
    <property type="entry name" value="Sigma_54_int_dom_ATP-bd_1"/>
</dbReference>
<comment type="caution">
    <text evidence="8">The sequence shown here is derived from an EMBL/GenBank/DDBJ whole genome shotgun (WGS) entry which is preliminary data.</text>
</comment>
<evidence type="ECO:0000313" key="9">
    <source>
        <dbReference type="Proteomes" id="UP000675664"/>
    </source>
</evidence>
<dbReference type="InterPro" id="IPR003018">
    <property type="entry name" value="GAF"/>
</dbReference>
<dbReference type="Pfam" id="PF13426">
    <property type="entry name" value="PAS_9"/>
    <property type="match status" value="1"/>
</dbReference>
<dbReference type="SMART" id="SM00382">
    <property type="entry name" value="AAA"/>
    <property type="match status" value="1"/>
</dbReference>
<proteinExistence type="predicted"/>
<reference evidence="8" key="1">
    <citation type="submission" date="2021-04" db="EMBL/GenBank/DDBJ databases">
        <title>Sinoanaerobacter chloroacetimidivorans sp. nov., an obligate anaerobic bacterium isolated from anaerobic sludge.</title>
        <authorList>
            <person name="Bao Y."/>
        </authorList>
    </citation>
    <scope>NUCLEOTIDE SEQUENCE</scope>
    <source>
        <strain evidence="8">BAD-6</strain>
    </source>
</reference>
<dbReference type="InterPro" id="IPR002197">
    <property type="entry name" value="HTH_Fis"/>
</dbReference>
<accession>A0A8J7W2J8</accession>
<dbReference type="InterPro" id="IPR025943">
    <property type="entry name" value="Sigma_54_int_dom_ATP-bd_2"/>
</dbReference>
<dbReference type="PROSITE" id="PS50112">
    <property type="entry name" value="PAS"/>
    <property type="match status" value="1"/>
</dbReference>
<dbReference type="PROSITE" id="PS00676">
    <property type="entry name" value="SIGMA54_INTERACT_2"/>
    <property type="match status" value="1"/>
</dbReference>
<evidence type="ECO:0000259" key="7">
    <source>
        <dbReference type="PROSITE" id="PS50112"/>
    </source>
</evidence>
<feature type="domain" description="Sigma-54 factor interaction" evidence="6">
    <location>
        <begin position="328"/>
        <end position="558"/>
    </location>
</feature>
<dbReference type="GO" id="GO:0005524">
    <property type="term" value="F:ATP binding"/>
    <property type="evidence" value="ECO:0007669"/>
    <property type="project" value="UniProtKB-KW"/>
</dbReference>
<dbReference type="Pfam" id="PF01590">
    <property type="entry name" value="GAF"/>
    <property type="match status" value="1"/>
</dbReference>
<dbReference type="CDD" id="cd00009">
    <property type="entry name" value="AAA"/>
    <property type="match status" value="1"/>
</dbReference>
<dbReference type="RefSeq" id="WP_227018357.1">
    <property type="nucleotide sequence ID" value="NZ_JAGSND010000006.1"/>
</dbReference>
<dbReference type="Proteomes" id="UP000675664">
    <property type="component" value="Unassembled WGS sequence"/>
</dbReference>
<evidence type="ECO:0000256" key="4">
    <source>
        <dbReference type="ARBA" id="ARBA00023125"/>
    </source>
</evidence>
<keyword evidence="2" id="KW-0067">ATP-binding</keyword>
<evidence type="ECO:0000256" key="3">
    <source>
        <dbReference type="ARBA" id="ARBA00023015"/>
    </source>
</evidence>
<dbReference type="EMBL" id="JAGSND010000006">
    <property type="protein sequence ID" value="MBR0598228.1"/>
    <property type="molecule type" value="Genomic_DNA"/>
</dbReference>
<dbReference type="Gene3D" id="3.30.450.40">
    <property type="match status" value="1"/>
</dbReference>
<dbReference type="InterPro" id="IPR002078">
    <property type="entry name" value="Sigma_54_int"/>
</dbReference>
<dbReference type="CDD" id="cd00130">
    <property type="entry name" value="PAS"/>
    <property type="match status" value="1"/>
</dbReference>
<dbReference type="GO" id="GO:0043565">
    <property type="term" value="F:sequence-specific DNA binding"/>
    <property type="evidence" value="ECO:0007669"/>
    <property type="project" value="InterPro"/>
</dbReference>
<keyword evidence="5" id="KW-0804">Transcription</keyword>
<dbReference type="NCBIfam" id="TIGR00229">
    <property type="entry name" value="sensory_box"/>
    <property type="match status" value="1"/>
</dbReference>
<dbReference type="PRINTS" id="PR01590">
    <property type="entry name" value="HTHFIS"/>
</dbReference>
<dbReference type="Gene3D" id="3.40.50.300">
    <property type="entry name" value="P-loop containing nucleotide triphosphate hydrolases"/>
    <property type="match status" value="1"/>
</dbReference>
<keyword evidence="9" id="KW-1185">Reference proteome</keyword>
<dbReference type="InterPro" id="IPR058031">
    <property type="entry name" value="AAA_lid_NorR"/>
</dbReference>
<keyword evidence="1" id="KW-0547">Nucleotide-binding</keyword>
<dbReference type="Gene3D" id="3.30.450.20">
    <property type="entry name" value="PAS domain"/>
    <property type="match status" value="1"/>
</dbReference>
<dbReference type="Pfam" id="PF02954">
    <property type="entry name" value="HTH_8"/>
    <property type="match status" value="1"/>
</dbReference>
<dbReference type="InterPro" id="IPR003593">
    <property type="entry name" value="AAA+_ATPase"/>
</dbReference>
<dbReference type="InterPro" id="IPR000014">
    <property type="entry name" value="PAS"/>
</dbReference>
<dbReference type="SUPFAM" id="SSF46689">
    <property type="entry name" value="Homeodomain-like"/>
    <property type="match status" value="1"/>
</dbReference>
<dbReference type="Gene3D" id="1.10.10.60">
    <property type="entry name" value="Homeodomain-like"/>
    <property type="match status" value="1"/>
</dbReference>
<evidence type="ECO:0000256" key="2">
    <source>
        <dbReference type="ARBA" id="ARBA00022840"/>
    </source>
</evidence>
<keyword evidence="4" id="KW-0238">DNA-binding</keyword>
<dbReference type="InterPro" id="IPR035965">
    <property type="entry name" value="PAS-like_dom_sf"/>
</dbReference>
<evidence type="ECO:0000256" key="5">
    <source>
        <dbReference type="ARBA" id="ARBA00023163"/>
    </source>
</evidence>
<dbReference type="Pfam" id="PF25601">
    <property type="entry name" value="AAA_lid_14"/>
    <property type="match status" value="1"/>
</dbReference>
<dbReference type="Gene3D" id="1.10.8.60">
    <property type="match status" value="1"/>
</dbReference>
<dbReference type="AlphaFoldDB" id="A0A8J7W2J8"/>
<evidence type="ECO:0000259" key="6">
    <source>
        <dbReference type="PROSITE" id="PS50045"/>
    </source>
</evidence>
<dbReference type="InterPro" id="IPR009057">
    <property type="entry name" value="Homeodomain-like_sf"/>
</dbReference>
<evidence type="ECO:0000256" key="1">
    <source>
        <dbReference type="ARBA" id="ARBA00022741"/>
    </source>
</evidence>
<dbReference type="PROSITE" id="PS00675">
    <property type="entry name" value="SIGMA54_INTERACT_1"/>
    <property type="match status" value="1"/>
</dbReference>
<dbReference type="InterPro" id="IPR029016">
    <property type="entry name" value="GAF-like_dom_sf"/>
</dbReference>
<dbReference type="InterPro" id="IPR025944">
    <property type="entry name" value="Sigma_54_int_dom_CS"/>
</dbReference>
<dbReference type="SUPFAM" id="SSF52540">
    <property type="entry name" value="P-loop containing nucleoside triphosphate hydrolases"/>
    <property type="match status" value="1"/>
</dbReference>
<protein>
    <submittedName>
        <fullName evidence="8">Sigma 54-interacting transcriptional regulator</fullName>
    </submittedName>
</protein>
<dbReference type="PROSITE" id="PS00688">
    <property type="entry name" value="SIGMA54_INTERACT_3"/>
    <property type="match status" value="1"/>
</dbReference>
<dbReference type="PANTHER" id="PTHR32071">
    <property type="entry name" value="TRANSCRIPTIONAL REGULATORY PROTEIN"/>
    <property type="match status" value="1"/>
</dbReference>
<keyword evidence="3" id="KW-0805">Transcription regulation</keyword>
<dbReference type="PANTHER" id="PTHR32071:SF57">
    <property type="entry name" value="C4-DICARBOXYLATE TRANSPORT TRANSCRIPTIONAL REGULATORY PROTEIN DCTD"/>
    <property type="match status" value="1"/>
</dbReference>
<dbReference type="SMART" id="SM00091">
    <property type="entry name" value="PAS"/>
    <property type="match status" value="1"/>
</dbReference>